<proteinExistence type="predicted"/>
<dbReference type="Pfam" id="PF03782">
    <property type="entry name" value="AMOP"/>
    <property type="match status" value="1"/>
</dbReference>
<dbReference type="InterPro" id="IPR005533">
    <property type="entry name" value="AMOP_dom"/>
</dbReference>
<dbReference type="Proteomes" id="UP000663877">
    <property type="component" value="Unassembled WGS sequence"/>
</dbReference>
<organism evidence="3 6">
    <name type="scientific">Adineta steineri</name>
    <dbReference type="NCBI Taxonomy" id="433720"/>
    <lineage>
        <taxon>Eukaryota</taxon>
        <taxon>Metazoa</taxon>
        <taxon>Spiralia</taxon>
        <taxon>Gnathifera</taxon>
        <taxon>Rotifera</taxon>
        <taxon>Eurotatoria</taxon>
        <taxon>Bdelloidea</taxon>
        <taxon>Adinetida</taxon>
        <taxon>Adinetidae</taxon>
        <taxon>Adineta</taxon>
    </lineage>
</organism>
<evidence type="ECO:0000313" key="6">
    <source>
        <dbReference type="Proteomes" id="UP000663877"/>
    </source>
</evidence>
<gene>
    <name evidence="3" type="ORF">BJG266_LOCUS30410</name>
    <name evidence="4" type="ORF">QVE165_LOCUS43006</name>
</gene>
<sequence>MKSISLALFALFNILFINCLPFNIKNNDGNQCEISFFDTQACNIWYQQQGNPKDLLSQTVIPPCQISTLFPEQLPGGWEADETCNAHQHFGHCEFHPGAYGCYRSCVNSTGPSGQACYYQNGTWISDPREGGGTVDAETPCGDLVQEIKHFCADFIPYFVCCVLPTTSSAENCNKYYLARPAGTCNGTSAF</sequence>
<feature type="domain" description="AMOP" evidence="2">
    <location>
        <begin position="34"/>
        <end position="180"/>
    </location>
</feature>
<dbReference type="Proteomes" id="UP000663832">
    <property type="component" value="Unassembled WGS sequence"/>
</dbReference>
<evidence type="ECO:0000313" key="5">
    <source>
        <dbReference type="Proteomes" id="UP000663832"/>
    </source>
</evidence>
<keyword evidence="1" id="KW-0732">Signal</keyword>
<keyword evidence="5" id="KW-1185">Reference proteome</keyword>
<evidence type="ECO:0000259" key="2">
    <source>
        <dbReference type="PROSITE" id="PS50856"/>
    </source>
</evidence>
<comment type="caution">
    <text evidence="3">The sequence shown here is derived from an EMBL/GenBank/DDBJ whole genome shotgun (WGS) entry which is preliminary data.</text>
</comment>
<evidence type="ECO:0000313" key="3">
    <source>
        <dbReference type="EMBL" id="CAF1266365.1"/>
    </source>
</evidence>
<dbReference type="AlphaFoldDB" id="A0A815B6Q6"/>
<feature type="signal peptide" evidence="1">
    <location>
        <begin position="1"/>
        <end position="19"/>
    </location>
</feature>
<protein>
    <recommendedName>
        <fullName evidence="2">AMOP domain-containing protein</fullName>
    </recommendedName>
</protein>
<reference evidence="3" key="1">
    <citation type="submission" date="2021-02" db="EMBL/GenBank/DDBJ databases">
        <authorList>
            <person name="Nowell W R."/>
        </authorList>
    </citation>
    <scope>NUCLEOTIDE SEQUENCE</scope>
</reference>
<evidence type="ECO:0000313" key="4">
    <source>
        <dbReference type="EMBL" id="CAF1493088.1"/>
    </source>
</evidence>
<dbReference type="PROSITE" id="PS50856">
    <property type="entry name" value="AMOP"/>
    <property type="match status" value="1"/>
</dbReference>
<dbReference type="EMBL" id="CAJNOI010000394">
    <property type="protein sequence ID" value="CAF1266365.1"/>
    <property type="molecule type" value="Genomic_DNA"/>
</dbReference>
<accession>A0A815B6Q6</accession>
<dbReference type="EMBL" id="CAJNOM010000543">
    <property type="protein sequence ID" value="CAF1493088.1"/>
    <property type="molecule type" value="Genomic_DNA"/>
</dbReference>
<evidence type="ECO:0000256" key="1">
    <source>
        <dbReference type="SAM" id="SignalP"/>
    </source>
</evidence>
<feature type="chain" id="PRO_5035604579" description="AMOP domain-containing protein" evidence="1">
    <location>
        <begin position="20"/>
        <end position="191"/>
    </location>
</feature>
<name>A0A815B6Q6_9BILA</name>